<gene>
    <name evidence="13" type="ORF">QJT92_01220</name>
</gene>
<evidence type="ECO:0000256" key="4">
    <source>
        <dbReference type="ARBA" id="ARBA00022741"/>
    </source>
</evidence>
<dbReference type="SMART" id="SM00382">
    <property type="entry name" value="AAA"/>
    <property type="match status" value="1"/>
</dbReference>
<evidence type="ECO:0000259" key="12">
    <source>
        <dbReference type="PROSITE" id="PS51199"/>
    </source>
</evidence>
<evidence type="ECO:0000256" key="11">
    <source>
        <dbReference type="ARBA" id="ARBA00048954"/>
    </source>
</evidence>
<evidence type="ECO:0000256" key="6">
    <source>
        <dbReference type="ARBA" id="ARBA00022806"/>
    </source>
</evidence>
<dbReference type="PANTHER" id="PTHR30153:SF2">
    <property type="entry name" value="REPLICATIVE DNA HELICASE"/>
    <property type="match status" value="1"/>
</dbReference>
<dbReference type="Pfam" id="PF00772">
    <property type="entry name" value="DnaB"/>
    <property type="match status" value="1"/>
</dbReference>
<evidence type="ECO:0000313" key="14">
    <source>
        <dbReference type="Proteomes" id="UP001224812"/>
    </source>
</evidence>
<keyword evidence="7" id="KW-0067">ATP-binding</keyword>
<dbReference type="InterPro" id="IPR027417">
    <property type="entry name" value="P-loop_NTPase"/>
</dbReference>
<evidence type="ECO:0000256" key="9">
    <source>
        <dbReference type="ARBA" id="ARBA00023235"/>
    </source>
</evidence>
<keyword evidence="4" id="KW-0547">Nucleotide-binding</keyword>
<dbReference type="RefSeq" id="WP_306383722.1">
    <property type="nucleotide sequence ID" value="NZ_JASAVR010000001.1"/>
</dbReference>
<evidence type="ECO:0000313" key="13">
    <source>
        <dbReference type="EMBL" id="MDP8084553.1"/>
    </source>
</evidence>
<keyword evidence="14" id="KW-1185">Reference proteome</keyword>
<organism evidence="13 14">
    <name type="scientific">Phocoenobacter skyensis</name>
    <dbReference type="NCBI Taxonomy" id="97481"/>
    <lineage>
        <taxon>Bacteria</taxon>
        <taxon>Pseudomonadati</taxon>
        <taxon>Pseudomonadota</taxon>
        <taxon>Gammaproteobacteria</taxon>
        <taxon>Pasteurellales</taxon>
        <taxon>Pasteurellaceae</taxon>
        <taxon>Phocoenobacter</taxon>
    </lineage>
</organism>
<dbReference type="PROSITE" id="PS51199">
    <property type="entry name" value="SF4_HELICASE"/>
    <property type="match status" value="1"/>
</dbReference>
<dbReference type="EMBL" id="JASAVS010000001">
    <property type="protein sequence ID" value="MDP8084553.1"/>
    <property type="molecule type" value="Genomic_DNA"/>
</dbReference>
<dbReference type="InterPro" id="IPR007694">
    <property type="entry name" value="DNA_helicase_DnaB-like_C"/>
</dbReference>
<dbReference type="SUPFAM" id="SSF52540">
    <property type="entry name" value="P-loop containing nucleoside triphosphate hydrolases"/>
    <property type="match status" value="1"/>
</dbReference>
<dbReference type="Pfam" id="PF03796">
    <property type="entry name" value="DnaB_C"/>
    <property type="match status" value="1"/>
</dbReference>
<dbReference type="InterPro" id="IPR003593">
    <property type="entry name" value="AAA+_ATPase"/>
</dbReference>
<sequence length="464" mass="51798">MSKQLSKQLSKQQQLSYNLEYSLIGAFLKGGLTANARDVITWLEPEMFSVYSFSSIYSSIRKQARTNDLIDILLLEKDFGENFATLAEIAKNTTAYSNLSGYAEKVRSSWVNRTAQSQMLELAQKLSTARDDQVEAITSMALAQLQVLLTSKTETKSQAVGELVGGYLSVLDARTKDNFNERLLFTGIQAVDDFLGGVNKTDITIIAGRPGTGKTEFALTVARNIINTGGSVLFFSLEMDNYQLIDRLLSVSSGISVKKMRNPKNLDEIGFDKINNSLLNIKDKQLYLVDKGGLTVEEIKAITENHLSINGSLSAIVIDYLGLVGHCNDRLSIREKFNDILFALKTFSKKIKVPIILLSQLNRNSDGSRPVLSDLRESGKIEEDASQVLMLYREKNHKPNSNNNYAEILIRKNRFGRLGTAYMLFKNGHFEECDQAMASEIVFSIGENSKKQPKFQSRYGKVEA</sequence>
<keyword evidence="6" id="KW-0347">Helicase</keyword>
<accession>A0ABT9JKG8</accession>
<keyword evidence="3" id="KW-0235">DNA replication</keyword>
<evidence type="ECO:0000256" key="1">
    <source>
        <dbReference type="ARBA" id="ARBA00008428"/>
    </source>
</evidence>
<dbReference type="PANTHER" id="PTHR30153">
    <property type="entry name" value="REPLICATIVE DNA HELICASE DNAB"/>
    <property type="match status" value="1"/>
</dbReference>
<comment type="caution">
    <text evidence="13">The sequence shown here is derived from an EMBL/GenBank/DDBJ whole genome shotgun (WGS) entry which is preliminary data.</text>
</comment>
<dbReference type="SUPFAM" id="SSF48024">
    <property type="entry name" value="N-terminal domain of DnaB helicase"/>
    <property type="match status" value="1"/>
</dbReference>
<keyword evidence="8" id="KW-0238">DNA-binding</keyword>
<reference evidence="13 14" key="1">
    <citation type="journal article" date="2023" name="Front. Microbiol.">
        <title>Phylogeography and host specificity of Pasteurellaceae pathogenic to sea-farmed fish in the north-east Atlantic.</title>
        <authorList>
            <person name="Gulla S."/>
            <person name="Colquhoun D.J."/>
            <person name="Olsen A.B."/>
            <person name="Spilsberg B."/>
            <person name="Lagesen K."/>
            <person name="Aakesson C.P."/>
            <person name="Strom S."/>
            <person name="Manji F."/>
            <person name="Birkbeck T.H."/>
            <person name="Nilsen H.K."/>
        </authorList>
    </citation>
    <scope>NUCLEOTIDE SEQUENCE [LARGE SCALE GENOMIC DNA]</scope>
    <source>
        <strain evidence="13 14">VIO11850</strain>
    </source>
</reference>
<dbReference type="InterPro" id="IPR036185">
    <property type="entry name" value="DNA_heli_DnaB-like_N_sf"/>
</dbReference>
<dbReference type="Gene3D" id="3.40.50.300">
    <property type="entry name" value="P-loop containing nucleotide triphosphate hydrolases"/>
    <property type="match status" value="1"/>
</dbReference>
<evidence type="ECO:0000256" key="10">
    <source>
        <dbReference type="ARBA" id="ARBA00044969"/>
    </source>
</evidence>
<keyword evidence="2" id="KW-0639">Primosome</keyword>
<name>A0ABT9JKG8_9PAST</name>
<evidence type="ECO:0000256" key="8">
    <source>
        <dbReference type="ARBA" id="ARBA00023125"/>
    </source>
</evidence>
<evidence type="ECO:0000256" key="5">
    <source>
        <dbReference type="ARBA" id="ARBA00022801"/>
    </source>
</evidence>
<dbReference type="EC" id="5.6.2.3" evidence="10"/>
<comment type="catalytic activity">
    <reaction evidence="11">
        <text>ATP + H2O = ADP + phosphate + H(+)</text>
        <dbReference type="Rhea" id="RHEA:13065"/>
        <dbReference type="ChEBI" id="CHEBI:15377"/>
        <dbReference type="ChEBI" id="CHEBI:15378"/>
        <dbReference type="ChEBI" id="CHEBI:30616"/>
        <dbReference type="ChEBI" id="CHEBI:43474"/>
        <dbReference type="ChEBI" id="CHEBI:456216"/>
        <dbReference type="EC" id="5.6.2.3"/>
    </reaction>
</comment>
<dbReference type="Proteomes" id="UP001224812">
    <property type="component" value="Unassembled WGS sequence"/>
</dbReference>
<dbReference type="Gene3D" id="1.10.860.10">
    <property type="entry name" value="DNAb Helicase, Chain A"/>
    <property type="match status" value="1"/>
</dbReference>
<evidence type="ECO:0000256" key="2">
    <source>
        <dbReference type="ARBA" id="ARBA00022515"/>
    </source>
</evidence>
<keyword evidence="9" id="KW-0413">Isomerase</keyword>
<comment type="similarity">
    <text evidence="1">Belongs to the helicase family. DnaB subfamily.</text>
</comment>
<feature type="domain" description="SF4 helicase" evidence="12">
    <location>
        <begin position="177"/>
        <end position="439"/>
    </location>
</feature>
<proteinExistence type="inferred from homology"/>
<dbReference type="InterPro" id="IPR016136">
    <property type="entry name" value="DNA_helicase_N/primase_C"/>
</dbReference>
<dbReference type="InterPro" id="IPR007693">
    <property type="entry name" value="DNA_helicase_DnaB-like_N"/>
</dbReference>
<protein>
    <recommendedName>
        <fullName evidence="10">DNA 5'-3' helicase</fullName>
        <ecNumber evidence="10">5.6.2.3</ecNumber>
    </recommendedName>
</protein>
<evidence type="ECO:0000256" key="7">
    <source>
        <dbReference type="ARBA" id="ARBA00022840"/>
    </source>
</evidence>
<evidence type="ECO:0000256" key="3">
    <source>
        <dbReference type="ARBA" id="ARBA00022705"/>
    </source>
</evidence>
<keyword evidence="5" id="KW-0378">Hydrolase</keyword>